<dbReference type="Proteomes" id="UP000192582">
    <property type="component" value="Unassembled WGS sequence"/>
</dbReference>
<dbReference type="PANTHER" id="PTHR43884">
    <property type="entry name" value="ACYL-COA DEHYDROGENASE"/>
    <property type="match status" value="1"/>
</dbReference>
<dbReference type="SUPFAM" id="SSF56645">
    <property type="entry name" value="Acyl-CoA dehydrogenase NM domain-like"/>
    <property type="match status" value="1"/>
</dbReference>
<feature type="domain" description="Acyl-CoA dehydrogenase/oxidase C-terminal" evidence="7">
    <location>
        <begin position="229"/>
        <end position="378"/>
    </location>
</feature>
<evidence type="ECO:0000259" key="7">
    <source>
        <dbReference type="Pfam" id="PF00441"/>
    </source>
</evidence>
<dbReference type="STRING" id="695939.SAMN00790413_02142"/>
<dbReference type="EMBL" id="FWWU01000009">
    <property type="protein sequence ID" value="SMB93847.1"/>
    <property type="molecule type" value="Genomic_DNA"/>
</dbReference>
<gene>
    <name evidence="10" type="ORF">SAMN00790413_02142</name>
</gene>
<dbReference type="InterPro" id="IPR006089">
    <property type="entry name" value="Acyl-CoA_DH_CS"/>
</dbReference>
<dbReference type="InterPro" id="IPR013786">
    <property type="entry name" value="AcylCoA_DH/ox_N"/>
</dbReference>
<accession>A0A1W1VKG6</accession>
<dbReference type="PROSITE" id="PS00072">
    <property type="entry name" value="ACYL_COA_DH_1"/>
    <property type="match status" value="1"/>
</dbReference>
<dbReference type="Gene3D" id="1.10.540.10">
    <property type="entry name" value="Acyl-CoA dehydrogenase/oxidase, N-terminal domain"/>
    <property type="match status" value="1"/>
</dbReference>
<keyword evidence="5 6" id="KW-0560">Oxidoreductase</keyword>
<dbReference type="InterPro" id="IPR046373">
    <property type="entry name" value="Acyl-CoA_Oxase/DH_mid-dom_sf"/>
</dbReference>
<dbReference type="GO" id="GO:0003995">
    <property type="term" value="F:acyl-CoA dehydrogenase activity"/>
    <property type="evidence" value="ECO:0007669"/>
    <property type="project" value="InterPro"/>
</dbReference>
<evidence type="ECO:0000256" key="2">
    <source>
        <dbReference type="ARBA" id="ARBA00009347"/>
    </source>
</evidence>
<dbReference type="PROSITE" id="PS00073">
    <property type="entry name" value="ACYL_COA_DH_2"/>
    <property type="match status" value="1"/>
</dbReference>
<evidence type="ECO:0000259" key="8">
    <source>
        <dbReference type="Pfam" id="PF02770"/>
    </source>
</evidence>
<comment type="similarity">
    <text evidence="2 6">Belongs to the acyl-CoA dehydrogenase family.</text>
</comment>
<feature type="domain" description="Acyl-CoA dehydrogenase/oxidase N-terminal" evidence="9">
    <location>
        <begin position="7"/>
        <end position="116"/>
    </location>
</feature>
<dbReference type="Pfam" id="PF02770">
    <property type="entry name" value="Acyl-CoA_dh_M"/>
    <property type="match status" value="1"/>
</dbReference>
<evidence type="ECO:0000313" key="11">
    <source>
        <dbReference type="Proteomes" id="UP000192582"/>
    </source>
</evidence>
<dbReference type="PIRSF" id="PIRSF016578">
    <property type="entry name" value="HsaA"/>
    <property type="match status" value="1"/>
</dbReference>
<dbReference type="InterPro" id="IPR037069">
    <property type="entry name" value="AcylCoA_DH/ox_N_sf"/>
</dbReference>
<evidence type="ECO:0000256" key="6">
    <source>
        <dbReference type="RuleBase" id="RU362125"/>
    </source>
</evidence>
<evidence type="ECO:0000256" key="4">
    <source>
        <dbReference type="ARBA" id="ARBA00022827"/>
    </source>
</evidence>
<feature type="domain" description="Acyl-CoA oxidase/dehydrogenase middle" evidence="8">
    <location>
        <begin position="122"/>
        <end position="217"/>
    </location>
</feature>
<dbReference type="Gene3D" id="1.20.140.10">
    <property type="entry name" value="Butyryl-CoA Dehydrogenase, subunit A, domain 3"/>
    <property type="match status" value="1"/>
</dbReference>
<organism evidence="10 11">
    <name type="scientific">Deinococcus hopiensis KR-140</name>
    <dbReference type="NCBI Taxonomy" id="695939"/>
    <lineage>
        <taxon>Bacteria</taxon>
        <taxon>Thermotogati</taxon>
        <taxon>Deinococcota</taxon>
        <taxon>Deinococci</taxon>
        <taxon>Deinococcales</taxon>
        <taxon>Deinococcaceae</taxon>
        <taxon>Deinococcus</taxon>
    </lineage>
</organism>
<proteinExistence type="inferred from homology"/>
<evidence type="ECO:0000256" key="3">
    <source>
        <dbReference type="ARBA" id="ARBA00022630"/>
    </source>
</evidence>
<keyword evidence="3 6" id="KW-0285">Flavoprotein</keyword>
<dbReference type="AlphaFoldDB" id="A0A1W1VKG6"/>
<dbReference type="GO" id="GO:0050660">
    <property type="term" value="F:flavin adenine dinucleotide binding"/>
    <property type="evidence" value="ECO:0007669"/>
    <property type="project" value="InterPro"/>
</dbReference>
<evidence type="ECO:0000256" key="1">
    <source>
        <dbReference type="ARBA" id="ARBA00001974"/>
    </source>
</evidence>
<dbReference type="Pfam" id="PF00441">
    <property type="entry name" value="Acyl-CoA_dh_1"/>
    <property type="match status" value="1"/>
</dbReference>
<dbReference type="Pfam" id="PF02771">
    <property type="entry name" value="Acyl-CoA_dh_N"/>
    <property type="match status" value="1"/>
</dbReference>
<evidence type="ECO:0000313" key="10">
    <source>
        <dbReference type="EMBL" id="SMB93847.1"/>
    </source>
</evidence>
<comment type="cofactor">
    <cofactor evidence="1 6">
        <name>FAD</name>
        <dbReference type="ChEBI" id="CHEBI:57692"/>
    </cofactor>
</comment>
<dbReference type="PANTHER" id="PTHR43884:SF12">
    <property type="entry name" value="ISOVALERYL-COA DEHYDROGENASE, MITOCHONDRIAL-RELATED"/>
    <property type="match status" value="1"/>
</dbReference>
<dbReference type="InterPro" id="IPR006091">
    <property type="entry name" value="Acyl-CoA_Oxase/DH_mid-dom"/>
</dbReference>
<evidence type="ECO:0000256" key="5">
    <source>
        <dbReference type="ARBA" id="ARBA00023002"/>
    </source>
</evidence>
<protein>
    <submittedName>
        <fullName evidence="10">Acyl-CoA dehydrogenase</fullName>
    </submittedName>
</protein>
<dbReference type="FunFam" id="1.10.540.10:FF:000026">
    <property type="entry name" value="Acyl-CoA dehydrogenase medium chain"/>
    <property type="match status" value="1"/>
</dbReference>
<dbReference type="FunFam" id="1.20.140.10:FF:000011">
    <property type="entry name" value="Medium-chain specific acyl-CoA dehydrogenase, mitochondrial"/>
    <property type="match status" value="1"/>
</dbReference>
<dbReference type="SUPFAM" id="SSF47203">
    <property type="entry name" value="Acyl-CoA dehydrogenase C-terminal domain-like"/>
    <property type="match status" value="1"/>
</dbReference>
<name>A0A1W1VKG6_9DEIO</name>
<dbReference type="InterPro" id="IPR036250">
    <property type="entry name" value="AcylCo_DH-like_C"/>
</dbReference>
<dbReference type="RefSeq" id="WP_084049467.1">
    <property type="nucleotide sequence ID" value="NZ_FWWU01000009.1"/>
</dbReference>
<dbReference type="InterPro" id="IPR009075">
    <property type="entry name" value="AcylCo_DH/oxidase_C"/>
</dbReference>
<dbReference type="Gene3D" id="2.40.110.10">
    <property type="entry name" value="Butyryl-CoA Dehydrogenase, subunit A, domain 2"/>
    <property type="match status" value="1"/>
</dbReference>
<reference evidence="10 11" key="1">
    <citation type="submission" date="2017-04" db="EMBL/GenBank/DDBJ databases">
        <authorList>
            <person name="Afonso C.L."/>
            <person name="Miller P.J."/>
            <person name="Scott M.A."/>
            <person name="Spackman E."/>
            <person name="Goraichik I."/>
            <person name="Dimitrov K.M."/>
            <person name="Suarez D.L."/>
            <person name="Swayne D.E."/>
        </authorList>
    </citation>
    <scope>NUCLEOTIDE SEQUENCE [LARGE SCALE GENOMIC DNA]</scope>
    <source>
        <strain evidence="10 11">KR-140</strain>
    </source>
</reference>
<dbReference type="OrthoDB" id="9802447at2"/>
<keyword evidence="4 6" id="KW-0274">FAD</keyword>
<sequence length="379" mass="41514">MIDFTLTDEQKQLQQLARDFTRREIIPIAAEYDQREELPWQVVEKAFEVGLLNVAIPEHAGGLGLGMLDECLLGEELAYGCMGIYTVLMASELGITPILVGGTEEQQQRFLGPMTEKPSLAAFALSEPNNGSDAAAMHTTAVLDGDEWVINGTKMWISNGGVAEVTVVFATTDRQGGHKATVALVVPKDAPGFTYNKIKHKMGQRASLTSELVFENVRVPRENQLGGLGDGFRIAMKTLDKTRIPVAAGSVGIARRALDESVKYAKERAAFGRPIAQFQAIQFKLAEMSMGIETGRLMYMKAAWLADQNQPHGTESAIAKAYCSEMAFDAANEAIQVHGGYGYVGEYPVEKLLRDVKLNQIYEGTNEIQRVVIARNLLK</sequence>
<dbReference type="FunFam" id="2.40.110.10:FF:000009">
    <property type="entry name" value="Acyl-CoA dehydrogenase"/>
    <property type="match status" value="1"/>
</dbReference>
<evidence type="ECO:0000259" key="9">
    <source>
        <dbReference type="Pfam" id="PF02771"/>
    </source>
</evidence>
<keyword evidence="11" id="KW-1185">Reference proteome</keyword>
<dbReference type="InterPro" id="IPR009100">
    <property type="entry name" value="AcylCoA_DH/oxidase_NM_dom_sf"/>
</dbReference>